<dbReference type="AlphaFoldDB" id="A0A290QBG3"/>
<protein>
    <submittedName>
        <fullName evidence="5">Uncharacterized protein</fullName>
    </submittedName>
</protein>
<dbReference type="InterPro" id="IPR052346">
    <property type="entry name" value="O-mannosyl-transferase_TMTC"/>
</dbReference>
<evidence type="ECO:0000256" key="2">
    <source>
        <dbReference type="ARBA" id="ARBA00022803"/>
    </source>
</evidence>
<organism evidence="5 6">
    <name type="scientific">Nibricoccus aquaticus</name>
    <dbReference type="NCBI Taxonomy" id="2576891"/>
    <lineage>
        <taxon>Bacteria</taxon>
        <taxon>Pseudomonadati</taxon>
        <taxon>Verrucomicrobiota</taxon>
        <taxon>Opitutia</taxon>
        <taxon>Opitutales</taxon>
        <taxon>Opitutaceae</taxon>
        <taxon>Nibricoccus</taxon>
    </lineage>
</organism>
<sequence length="643" mass="71573">MRRVSLLLRRGGRCIDSRGRRSLLPRTRMSSRSRLQSAPPRTPWPDPVMFGLMLLVALAVYWPALRGEFIWDDDAHVTRVDLRSLGGLWRIWFEPGATQQFYPLLHSAFWMEHKLWGDAPIGYHLVNVGLHAGAATLFAMLLRRLAVPGAWLAGILFLVHPVCVESVAWISEQKNTLSLVLYLVAAHAYLRFEGKRSPGIYALATAVFVLALLTKTVTASLPAALLVVGWWRHGRLEWRRDVAPLLPWFVAGAVSGLFTAHFERVLIGAEGADFALEWADRLVLAGRVFWFYAGKLLWPGELMFFYPRWTIDAGLWWQWLFLAAGIALLGGLAWWARRARGPLAVALLFGGSLFPVLGFFNVYPFLFSYVADHFQYLASLSVFALAGAGLSRLEMTARWAAVVALSLVLGVLSWRQAGMYRDPFTLYETTLERNPACWMAHTNLGIALVESGRADLALAHHEEALRLRPEYAKGEHNYGKALNHLGRFAEAVAPLRRAVALKPDFASAHNELGAALMSTGRTEEGVLHLETAVSLSRDFGMAHWNLGLALALSERVKEALPHFEAAVRLMPGDVDVRLELSLALASESRYAEAIVQLEKALELRPDSVAAHQQLALVLRDLGRAAEAEAHEREAVRLERSGGR</sequence>
<evidence type="ECO:0000313" key="6">
    <source>
        <dbReference type="Proteomes" id="UP000217265"/>
    </source>
</evidence>
<feature type="repeat" description="TPR" evidence="3">
    <location>
        <begin position="574"/>
        <end position="607"/>
    </location>
</feature>
<evidence type="ECO:0000256" key="4">
    <source>
        <dbReference type="SAM" id="Phobius"/>
    </source>
</evidence>
<dbReference type="PROSITE" id="PS50005">
    <property type="entry name" value="TPR"/>
    <property type="match status" value="4"/>
</dbReference>
<feature type="transmembrane region" description="Helical" evidence="4">
    <location>
        <begin position="149"/>
        <end position="170"/>
    </location>
</feature>
<feature type="transmembrane region" description="Helical" evidence="4">
    <location>
        <begin position="397"/>
        <end position="414"/>
    </location>
</feature>
<feature type="transmembrane region" description="Helical" evidence="4">
    <location>
        <begin position="121"/>
        <end position="142"/>
    </location>
</feature>
<dbReference type="InterPro" id="IPR019734">
    <property type="entry name" value="TPR_rpt"/>
</dbReference>
<dbReference type="SUPFAM" id="SSF48452">
    <property type="entry name" value="TPR-like"/>
    <property type="match status" value="1"/>
</dbReference>
<dbReference type="PANTHER" id="PTHR44227">
    <property type="match status" value="1"/>
</dbReference>
<evidence type="ECO:0000313" key="5">
    <source>
        <dbReference type="EMBL" id="ATC65587.1"/>
    </source>
</evidence>
<keyword evidence="6" id="KW-1185">Reference proteome</keyword>
<feature type="transmembrane region" description="Helical" evidence="4">
    <location>
        <begin position="245"/>
        <end position="262"/>
    </location>
</feature>
<feature type="repeat" description="TPR" evidence="3">
    <location>
        <begin position="472"/>
        <end position="505"/>
    </location>
</feature>
<evidence type="ECO:0000256" key="3">
    <source>
        <dbReference type="PROSITE-ProRule" id="PRU00339"/>
    </source>
</evidence>
<dbReference type="InterPro" id="IPR011990">
    <property type="entry name" value="TPR-like_helical_dom_sf"/>
</dbReference>
<dbReference type="Pfam" id="PF13414">
    <property type="entry name" value="TPR_11"/>
    <property type="match status" value="1"/>
</dbReference>
<dbReference type="Gene3D" id="1.25.40.10">
    <property type="entry name" value="Tetratricopeptide repeat domain"/>
    <property type="match status" value="3"/>
</dbReference>
<keyword evidence="4" id="KW-1133">Transmembrane helix</keyword>
<feature type="transmembrane region" description="Helical" evidence="4">
    <location>
        <begin position="343"/>
        <end position="367"/>
    </location>
</feature>
<feature type="transmembrane region" description="Helical" evidence="4">
    <location>
        <begin position="313"/>
        <end position="336"/>
    </location>
</feature>
<reference evidence="5 6" key="1">
    <citation type="submission" date="2017-09" db="EMBL/GenBank/DDBJ databases">
        <title>Complete genome sequence of Verrucomicrobial strain HZ-65, isolated from freshwater.</title>
        <authorList>
            <person name="Choi A."/>
        </authorList>
    </citation>
    <scope>NUCLEOTIDE SEQUENCE [LARGE SCALE GENOMIC DNA]</scope>
    <source>
        <strain evidence="5 6">HZ-65</strain>
    </source>
</reference>
<name>A0A290QBG3_9BACT</name>
<dbReference type="Pfam" id="PF13432">
    <property type="entry name" value="TPR_16"/>
    <property type="match status" value="2"/>
</dbReference>
<keyword evidence="1" id="KW-0677">Repeat</keyword>
<accession>A0A290QBG3</accession>
<feature type="repeat" description="TPR" evidence="3">
    <location>
        <begin position="438"/>
        <end position="471"/>
    </location>
</feature>
<feature type="transmembrane region" description="Helical" evidence="4">
    <location>
        <begin position="199"/>
        <end position="225"/>
    </location>
</feature>
<dbReference type="SMART" id="SM00028">
    <property type="entry name" value="TPR"/>
    <property type="match status" value="6"/>
</dbReference>
<keyword evidence="2 3" id="KW-0802">TPR repeat</keyword>
<gene>
    <name evidence="5" type="ORF">CMV30_17440</name>
</gene>
<feature type="repeat" description="TPR" evidence="3">
    <location>
        <begin position="540"/>
        <end position="573"/>
    </location>
</feature>
<keyword evidence="4" id="KW-0472">Membrane</keyword>
<dbReference type="OrthoDB" id="182974at2"/>
<dbReference type="PANTHER" id="PTHR44227:SF3">
    <property type="entry name" value="PROTEIN O-MANNOSYL-TRANSFERASE TMTC4"/>
    <property type="match status" value="1"/>
</dbReference>
<dbReference type="KEGG" id="vbh:CMV30_17440"/>
<keyword evidence="4" id="KW-0812">Transmembrane</keyword>
<evidence type="ECO:0000256" key="1">
    <source>
        <dbReference type="ARBA" id="ARBA00022737"/>
    </source>
</evidence>
<dbReference type="EMBL" id="CP023344">
    <property type="protein sequence ID" value="ATC65587.1"/>
    <property type="molecule type" value="Genomic_DNA"/>
</dbReference>
<proteinExistence type="predicted"/>
<feature type="transmembrane region" description="Helical" evidence="4">
    <location>
        <begin position="44"/>
        <end position="64"/>
    </location>
</feature>
<dbReference type="Proteomes" id="UP000217265">
    <property type="component" value="Chromosome"/>
</dbReference>